<keyword evidence="1" id="KW-0472">Membrane</keyword>
<name>A0A6A6VT70_9PEZI</name>
<keyword evidence="1" id="KW-1133">Transmembrane helix</keyword>
<dbReference type="EMBL" id="ML996618">
    <property type="protein sequence ID" value="KAF2752471.1"/>
    <property type="molecule type" value="Genomic_DNA"/>
</dbReference>
<evidence type="ECO:0000313" key="2">
    <source>
        <dbReference type="EMBL" id="KAF2752471.1"/>
    </source>
</evidence>
<evidence type="ECO:0000256" key="1">
    <source>
        <dbReference type="SAM" id="Phobius"/>
    </source>
</evidence>
<sequence>MSLQPLRIILKDVLLLIGCLICQAINLLVHISILSNGVSCICTLIGLGLAFSIEPRYV</sequence>
<feature type="transmembrane region" description="Helical" evidence="1">
    <location>
        <begin position="12"/>
        <end position="29"/>
    </location>
</feature>
<keyword evidence="1" id="KW-0812">Transmembrane</keyword>
<dbReference type="Proteomes" id="UP000799437">
    <property type="component" value="Unassembled WGS sequence"/>
</dbReference>
<gene>
    <name evidence="2" type="ORF">EJ05DRAFT_481256</name>
</gene>
<keyword evidence="3" id="KW-1185">Reference proteome</keyword>
<dbReference type="RefSeq" id="XP_033594929.1">
    <property type="nucleotide sequence ID" value="XM_033745034.1"/>
</dbReference>
<accession>A0A6A6VT70</accession>
<dbReference type="AlphaFoldDB" id="A0A6A6VT70"/>
<dbReference type="GeneID" id="54486088"/>
<organism evidence="2 3">
    <name type="scientific">Pseudovirgaria hyperparasitica</name>
    <dbReference type="NCBI Taxonomy" id="470096"/>
    <lineage>
        <taxon>Eukaryota</taxon>
        <taxon>Fungi</taxon>
        <taxon>Dikarya</taxon>
        <taxon>Ascomycota</taxon>
        <taxon>Pezizomycotina</taxon>
        <taxon>Dothideomycetes</taxon>
        <taxon>Dothideomycetes incertae sedis</taxon>
        <taxon>Acrospermales</taxon>
        <taxon>Acrospermaceae</taxon>
        <taxon>Pseudovirgaria</taxon>
    </lineage>
</organism>
<evidence type="ECO:0000313" key="3">
    <source>
        <dbReference type="Proteomes" id="UP000799437"/>
    </source>
</evidence>
<proteinExistence type="predicted"/>
<reference evidence="2" key="1">
    <citation type="journal article" date="2020" name="Stud. Mycol.">
        <title>101 Dothideomycetes genomes: a test case for predicting lifestyles and emergence of pathogens.</title>
        <authorList>
            <person name="Haridas S."/>
            <person name="Albert R."/>
            <person name="Binder M."/>
            <person name="Bloem J."/>
            <person name="Labutti K."/>
            <person name="Salamov A."/>
            <person name="Andreopoulos B."/>
            <person name="Baker S."/>
            <person name="Barry K."/>
            <person name="Bills G."/>
            <person name="Bluhm B."/>
            <person name="Cannon C."/>
            <person name="Castanera R."/>
            <person name="Culley D."/>
            <person name="Daum C."/>
            <person name="Ezra D."/>
            <person name="Gonzalez J."/>
            <person name="Henrissat B."/>
            <person name="Kuo A."/>
            <person name="Liang C."/>
            <person name="Lipzen A."/>
            <person name="Lutzoni F."/>
            <person name="Magnuson J."/>
            <person name="Mondo S."/>
            <person name="Nolan M."/>
            <person name="Ohm R."/>
            <person name="Pangilinan J."/>
            <person name="Park H.-J."/>
            <person name="Ramirez L."/>
            <person name="Alfaro M."/>
            <person name="Sun H."/>
            <person name="Tritt A."/>
            <person name="Yoshinaga Y."/>
            <person name="Zwiers L.-H."/>
            <person name="Turgeon B."/>
            <person name="Goodwin S."/>
            <person name="Spatafora J."/>
            <person name="Crous P."/>
            <person name="Grigoriev I."/>
        </authorList>
    </citation>
    <scope>NUCLEOTIDE SEQUENCE</scope>
    <source>
        <strain evidence="2">CBS 121739</strain>
    </source>
</reference>
<protein>
    <submittedName>
        <fullName evidence="2">Uncharacterized protein</fullName>
    </submittedName>
</protein>